<protein>
    <submittedName>
        <fullName evidence="1">Uncharacterized protein</fullName>
    </submittedName>
</protein>
<accession>A0ACC1SLU7</accession>
<reference evidence="1" key="1">
    <citation type="submission" date="2022-07" db="EMBL/GenBank/DDBJ databases">
        <title>Genome Sequence of Phlebia brevispora.</title>
        <authorList>
            <person name="Buettner E."/>
        </authorList>
    </citation>
    <scope>NUCLEOTIDE SEQUENCE</scope>
    <source>
        <strain evidence="1">MPL23</strain>
    </source>
</reference>
<dbReference type="EMBL" id="JANHOG010001167">
    <property type="protein sequence ID" value="KAJ3542327.1"/>
    <property type="molecule type" value="Genomic_DNA"/>
</dbReference>
<organism evidence="1 2">
    <name type="scientific">Phlebia brevispora</name>
    <dbReference type="NCBI Taxonomy" id="194682"/>
    <lineage>
        <taxon>Eukaryota</taxon>
        <taxon>Fungi</taxon>
        <taxon>Dikarya</taxon>
        <taxon>Basidiomycota</taxon>
        <taxon>Agaricomycotina</taxon>
        <taxon>Agaricomycetes</taxon>
        <taxon>Polyporales</taxon>
        <taxon>Meruliaceae</taxon>
        <taxon>Phlebia</taxon>
    </lineage>
</organism>
<comment type="caution">
    <text evidence="1">The sequence shown here is derived from an EMBL/GenBank/DDBJ whole genome shotgun (WGS) entry which is preliminary data.</text>
</comment>
<gene>
    <name evidence="1" type="ORF">NM688_g5980</name>
</gene>
<evidence type="ECO:0000313" key="2">
    <source>
        <dbReference type="Proteomes" id="UP001148662"/>
    </source>
</evidence>
<sequence length="1130" mass="126373">MASAREKPDICGALEDALRQTLNFTGAISFHQSYQNAPNPGITLPDVGPVGLPLNPREAEVIKAHAEQAPFGMGERTVVDTSIRDTWQMDARTVKFRNPTWNTWLNNVVQEVCRTLGVFYECVTILRYSFLAANATKFSSPRRFGEIGRTSAVYDTSLTSDLQTSVMAWYTDVTHEVKPITSGYRLALSYNLIHTTTSLRPALPGDDSIMSPLRNALLAWKADAGAESPDKILYLLKHKYSQASLNGSALKGSDAQHAALLDPLCKELGFCLGLASVECHKEGACADGGSHNRRRKRFWQYDASDSDVEEEIDYDDDDDASFVDVFEQSMTISDFVDLQGEPLTGEIELDSVTETIPDDLEETVVSGAYDEQEYEGYTGNEGSTLERWYRRTVLVIWPKYAYCAIMDDVCGACDGLDIEADQLETSTPELSARINFLLNRFGRSSWNGILIAKTVCKAAVKWNEPELWKRAVDSCSIREGVRIVGVEELHNAIRKFGFQAIQPSLDLMVQRETKNENLFSFFNTFRLWNLAEDDKDPDQDGQSDHRVDSDSEHLISNAAAAWIEVQYSTALKALRKLQPGEFPLLVELAAKQGGPQYLRDNVLPQIALSTNANVLKEFAIYLSKEQVLTVEWESQLKREIIARTLRSAISNLKIRLMPISAYSSGIRPNAFQSDPSLDTAKSYFETCLSLHCPDLLDVLTDKVADTTEYDQTEAGRYARVVMVTFLSYVVEKLSKQTDDHIAIPSLPKLQMAVVTYLIDGIAQNPKIARPEEITRLFLMSTLFGSTEIIVTSIIPRIEALAITEDCLRTFLAELHSRSDTIAFPPEYTGPRLPEILDRLGRRYASLAKIETCDAVTNAVDFCIRMQATDKIRTILNRVLDPDTLKKSPDPYWSTVKGPYCDRVVLPLVAKLRELALRYDMLDAFLPAFQMIARTWVQKVLGPVPAGDLTNRFNMIRCWPCRCQYCKPVQTFLLSTPEESIYLERIGAKNRKHVEVYLNQHVTREGATWETITSSPQGLKVTKSKLLHDHTLWRANHRKTIQIFNDISPGEEERKRIFGAEYPAYASLLNVVAEPPPTAAQQRTSAAGPSSGNKAQGQSTAGVRRKLKPSAAAPPAKRLKASGSNFIDLTK</sequence>
<name>A0ACC1SLU7_9APHY</name>
<evidence type="ECO:0000313" key="1">
    <source>
        <dbReference type="EMBL" id="KAJ3542327.1"/>
    </source>
</evidence>
<dbReference type="Proteomes" id="UP001148662">
    <property type="component" value="Unassembled WGS sequence"/>
</dbReference>
<proteinExistence type="predicted"/>
<keyword evidence="2" id="KW-1185">Reference proteome</keyword>